<keyword evidence="9" id="KW-1185">Reference proteome</keyword>
<evidence type="ECO:0000313" key="9">
    <source>
        <dbReference type="Proteomes" id="UP001595443"/>
    </source>
</evidence>
<evidence type="ECO:0000256" key="2">
    <source>
        <dbReference type="ARBA" id="ARBA00022475"/>
    </source>
</evidence>
<feature type="domain" description="ABC3 transporter permease C-terminal" evidence="7">
    <location>
        <begin position="271"/>
        <end position="383"/>
    </location>
</feature>
<feature type="transmembrane region" description="Helical" evidence="6">
    <location>
        <begin position="311"/>
        <end position="332"/>
    </location>
</feature>
<reference evidence="9" key="1">
    <citation type="journal article" date="2019" name="Int. J. Syst. Evol. Microbiol.">
        <title>The Global Catalogue of Microorganisms (GCM) 10K type strain sequencing project: providing services to taxonomists for standard genome sequencing and annotation.</title>
        <authorList>
            <consortium name="The Broad Institute Genomics Platform"/>
            <consortium name="The Broad Institute Genome Sequencing Center for Infectious Disease"/>
            <person name="Wu L."/>
            <person name="Ma J."/>
        </authorList>
    </citation>
    <scope>NUCLEOTIDE SEQUENCE [LARGE SCALE GENOMIC DNA]</scope>
    <source>
        <strain evidence="9">KCTC 62192</strain>
    </source>
</reference>
<name>A0ABV7AKK8_9RHOB</name>
<dbReference type="RefSeq" id="WP_377834547.1">
    <property type="nucleotide sequence ID" value="NZ_JBHRSK010000015.1"/>
</dbReference>
<evidence type="ECO:0000256" key="4">
    <source>
        <dbReference type="ARBA" id="ARBA00022989"/>
    </source>
</evidence>
<accession>A0ABV7AKK8</accession>
<keyword evidence="4 6" id="KW-1133">Transmembrane helix</keyword>
<dbReference type="InterPro" id="IPR003838">
    <property type="entry name" value="ABC3_permease_C"/>
</dbReference>
<feature type="transmembrane region" description="Helical" evidence="6">
    <location>
        <begin position="339"/>
        <end position="359"/>
    </location>
</feature>
<keyword evidence="3 6" id="KW-0812">Transmembrane</keyword>
<evidence type="ECO:0000256" key="3">
    <source>
        <dbReference type="ARBA" id="ARBA00022692"/>
    </source>
</evidence>
<sequence>MSPPGTLRLAARFARRELRGGLAGFRIFLACLTLGVAAIAGVGMVRSAIEAGLAQQGAVLLGGDAQMEFTYRFASEKERAFMVEHADRVSAVVDFRSMAVVGHGDQAERALTQVKGVDRNYPLTGTVGLAPAMPIRVALAGGDGLPGAVMDRVLVDRLGLKPGDSFHLGRQDFRLMAVLTHEPDSATAGIGLGPRTIVATSALDNSGLLVPGSLFESKFRLLLPPGTDLARLKQQAMAQFRDTGLRWADRRKAAPGVETFVRRIGSFLVLVGLAGLAVGGVGISAAVRAYVEGKTATIATLKTLGAEGSLIFASYLMQIGALTLLGVALGVALGAAVPLLLAPAITAALPFPAVFALYPQPLAEAALYGLLTALLFTLWPLARTEEMKAAVLFRDESGRRRPWPRPRYLAATAVLAAALVGTATWFSGVPALALWSVGGILAALAILLLAALAVHRLARRLARARALHGRTALRLALGAVGGPRSEAAPVILSLGLGLAVLAAVGQIDGNLRRAIDRDLPQRAPSYFFIDIQPDQLAGFLKRLKDDPGVSKVDTAPMLRGIITRINGKPATEVAGNHWVLRGDRGVTFSATPPARTKITAGTWWPKDYSGPPQISFAAQEAQELGLKLGDTLTVNILGRDITATITSFRAVDFATGGIGFVLSMDPAAVAGAPHSNIATVYARPSAEAAILRDVSDAYPNITAIRVRDAIDRVTEALSAIAAATSGAAGATLLTGFIVLIGAAAAGERSRVYEAAVLKTLGATRARILASFALRSAVLGAAAGGVAIVAGGLAGWAVMRFVMDAPFVFELGPALAIVAGGALATLLAGLLFALRPLAARPARVLRARE</sequence>
<organism evidence="8 9">
    <name type="scientific">Acidimangrovimonas pyrenivorans</name>
    <dbReference type="NCBI Taxonomy" id="2030798"/>
    <lineage>
        <taxon>Bacteria</taxon>
        <taxon>Pseudomonadati</taxon>
        <taxon>Pseudomonadota</taxon>
        <taxon>Alphaproteobacteria</taxon>
        <taxon>Rhodobacterales</taxon>
        <taxon>Paracoccaceae</taxon>
        <taxon>Acidimangrovimonas</taxon>
    </lineage>
</organism>
<feature type="transmembrane region" description="Helical" evidence="6">
    <location>
        <begin position="267"/>
        <end position="291"/>
    </location>
</feature>
<evidence type="ECO:0000256" key="6">
    <source>
        <dbReference type="SAM" id="Phobius"/>
    </source>
</evidence>
<dbReference type="PANTHER" id="PTHR30287">
    <property type="entry name" value="MEMBRANE COMPONENT OF PREDICTED ABC SUPERFAMILY METABOLITE UPTAKE TRANSPORTER"/>
    <property type="match status" value="1"/>
</dbReference>
<dbReference type="Pfam" id="PF02687">
    <property type="entry name" value="FtsX"/>
    <property type="match status" value="2"/>
</dbReference>
<feature type="transmembrane region" description="Helical" evidence="6">
    <location>
        <begin position="408"/>
        <end position="426"/>
    </location>
</feature>
<dbReference type="EMBL" id="JBHRSK010000015">
    <property type="protein sequence ID" value="MFC2969785.1"/>
    <property type="molecule type" value="Genomic_DNA"/>
</dbReference>
<keyword evidence="2" id="KW-1003">Cell membrane</keyword>
<evidence type="ECO:0000256" key="5">
    <source>
        <dbReference type="ARBA" id="ARBA00023136"/>
    </source>
</evidence>
<feature type="transmembrane region" description="Helical" evidence="6">
    <location>
        <begin position="432"/>
        <end position="454"/>
    </location>
</feature>
<comment type="caution">
    <text evidence="8">The sequence shown here is derived from an EMBL/GenBank/DDBJ whole genome shotgun (WGS) entry which is preliminary data.</text>
</comment>
<feature type="transmembrane region" description="Helical" evidence="6">
    <location>
        <begin position="23"/>
        <end position="45"/>
    </location>
</feature>
<gene>
    <name evidence="8" type="ORF">ACFOES_16930</name>
</gene>
<feature type="transmembrane region" description="Helical" evidence="6">
    <location>
        <begin position="776"/>
        <end position="798"/>
    </location>
</feature>
<dbReference type="PANTHER" id="PTHR30287:SF1">
    <property type="entry name" value="INNER MEMBRANE PROTEIN"/>
    <property type="match status" value="1"/>
</dbReference>
<protein>
    <submittedName>
        <fullName evidence="8">ABC transporter permease</fullName>
    </submittedName>
</protein>
<evidence type="ECO:0000313" key="8">
    <source>
        <dbReference type="EMBL" id="MFC2969785.1"/>
    </source>
</evidence>
<proteinExistence type="predicted"/>
<dbReference type="InterPro" id="IPR038766">
    <property type="entry name" value="Membrane_comp_ABC_pdt"/>
</dbReference>
<keyword evidence="5 6" id="KW-0472">Membrane</keyword>
<evidence type="ECO:0000259" key="7">
    <source>
        <dbReference type="Pfam" id="PF02687"/>
    </source>
</evidence>
<evidence type="ECO:0000256" key="1">
    <source>
        <dbReference type="ARBA" id="ARBA00004651"/>
    </source>
</evidence>
<feature type="transmembrane region" description="Helical" evidence="6">
    <location>
        <begin position="365"/>
        <end position="382"/>
    </location>
</feature>
<feature type="transmembrane region" description="Helical" evidence="6">
    <location>
        <begin position="810"/>
        <end position="833"/>
    </location>
</feature>
<comment type="subcellular location">
    <subcellularLocation>
        <location evidence="1">Cell membrane</location>
        <topology evidence="1">Multi-pass membrane protein</topology>
    </subcellularLocation>
</comment>
<dbReference type="Proteomes" id="UP001595443">
    <property type="component" value="Unassembled WGS sequence"/>
</dbReference>
<feature type="domain" description="ABC3 transporter permease C-terminal" evidence="7">
    <location>
        <begin position="728"/>
        <end position="835"/>
    </location>
</feature>